<accession>A0A1F2PFR9</accession>
<dbReference type="AlphaFoldDB" id="A0A1F2PFR9"/>
<dbReference type="OrthoDB" id="9772627at2"/>
<dbReference type="SUPFAM" id="SSF159245">
    <property type="entry name" value="AttH-like"/>
    <property type="match status" value="1"/>
</dbReference>
<dbReference type="GO" id="GO:0009976">
    <property type="term" value="F:tocopherol cyclase activity"/>
    <property type="evidence" value="ECO:0007669"/>
    <property type="project" value="InterPro"/>
</dbReference>
<name>A0A1F2PFR9_9FIRM</name>
<dbReference type="PANTHER" id="PTHR35309">
    <property type="match status" value="1"/>
</dbReference>
<evidence type="ECO:0000313" key="2">
    <source>
        <dbReference type="Proteomes" id="UP000176244"/>
    </source>
</evidence>
<dbReference type="PANTHER" id="PTHR35309:SF4">
    <property type="entry name" value="TOCOPHEROL CYCLASE"/>
    <property type="match status" value="1"/>
</dbReference>
<evidence type="ECO:0000313" key="1">
    <source>
        <dbReference type="EMBL" id="OFV70197.1"/>
    </source>
</evidence>
<reference evidence="1 2" key="1">
    <citation type="submission" date="2015-09" db="EMBL/GenBank/DDBJ databases">
        <title>Genome sequence of Acetobacterium wieringae DSM 1911.</title>
        <authorList>
            <person name="Poehlein A."/>
            <person name="Bengelsdorf F.R."/>
            <person name="Schiel-Bengelsdorf B."/>
            <person name="Duerre P."/>
            <person name="Daniel R."/>
        </authorList>
    </citation>
    <scope>NUCLEOTIDE SEQUENCE [LARGE SCALE GENOMIC DNA]</scope>
    <source>
        <strain evidence="1 2">DSM 1911</strain>
    </source>
</reference>
<evidence type="ECO:0008006" key="3">
    <source>
        <dbReference type="Google" id="ProtNLM"/>
    </source>
</evidence>
<dbReference type="EMBL" id="LKEU01000033">
    <property type="protein sequence ID" value="OFV70197.1"/>
    <property type="molecule type" value="Genomic_DNA"/>
</dbReference>
<gene>
    <name evidence="1" type="ORF">ACWI_24020</name>
</gene>
<organism evidence="1 2">
    <name type="scientific">Acetobacterium wieringae</name>
    <dbReference type="NCBI Taxonomy" id="52694"/>
    <lineage>
        <taxon>Bacteria</taxon>
        <taxon>Bacillati</taxon>
        <taxon>Bacillota</taxon>
        <taxon>Clostridia</taxon>
        <taxon>Eubacteriales</taxon>
        <taxon>Eubacteriaceae</taxon>
        <taxon>Acetobacterium</taxon>
    </lineage>
</organism>
<sequence>MIKQAYFQGKNKKRRYFEGWYFKCISADRKHAIAIIPGMAIDPQGNRQAFIQVINAVTGKTWYHHFPYPEFNAKTDRFDVEIENNSFNAQGLSLNVGTAEGSIKGRLTFHNSHPFPKGLRHPGIMGPFGILPFMECYHAIIHLYHEIKGDIELDGEILDFNGGVGYIEKDYGRSFPKTYLWLQASHFDGGNASFVFSRANIPFLGMAFPGFFAYFTDFNGITRRFATYNFSRLEKWEVDTTKGTCAGELEGPNGALAFKAQMASGGRLRAPVDGLMDREIVESITAKVWLRLTNNQGDVIFESISSDAGMEICLEEGVAVKQESE</sequence>
<comment type="caution">
    <text evidence="1">The sequence shown here is derived from an EMBL/GenBank/DDBJ whole genome shotgun (WGS) entry which is preliminary data.</text>
</comment>
<dbReference type="Pfam" id="PF14249">
    <property type="entry name" value="Tocopherol_cycl"/>
    <property type="match status" value="1"/>
</dbReference>
<dbReference type="RefSeq" id="WP_070371677.1">
    <property type="nucleotide sequence ID" value="NZ_LKEU01000033.1"/>
</dbReference>
<proteinExistence type="predicted"/>
<protein>
    <recommendedName>
        <fullName evidence="3">Tocopherol cyclase</fullName>
    </recommendedName>
</protein>
<dbReference type="STRING" id="52694.ACWI_24020"/>
<dbReference type="InterPro" id="IPR025893">
    <property type="entry name" value="Tocopherol_cyclase"/>
</dbReference>
<dbReference type="Proteomes" id="UP000176244">
    <property type="component" value="Unassembled WGS sequence"/>
</dbReference>